<evidence type="ECO:0000313" key="3">
    <source>
        <dbReference type="Proteomes" id="UP000287237"/>
    </source>
</evidence>
<organism evidence="2 3">
    <name type="scientific">Campylobacter jejuni</name>
    <dbReference type="NCBI Taxonomy" id="197"/>
    <lineage>
        <taxon>Bacteria</taxon>
        <taxon>Pseudomonadati</taxon>
        <taxon>Campylobacterota</taxon>
        <taxon>Epsilonproteobacteria</taxon>
        <taxon>Campylobacterales</taxon>
        <taxon>Campylobacteraceae</taxon>
        <taxon>Campylobacter</taxon>
    </lineage>
</organism>
<evidence type="ECO:0000313" key="2">
    <source>
        <dbReference type="EMBL" id="RTJ95720.1"/>
    </source>
</evidence>
<accession>A0A431FQ54</accession>
<evidence type="ECO:0000259" key="1">
    <source>
        <dbReference type="Pfam" id="PF00456"/>
    </source>
</evidence>
<dbReference type="InterPro" id="IPR029061">
    <property type="entry name" value="THDP-binding"/>
</dbReference>
<comment type="caution">
    <text evidence="2">The sequence shown here is derived from an EMBL/GenBank/DDBJ whole genome shotgun (WGS) entry which is preliminary data.</text>
</comment>
<dbReference type="PANTHER" id="PTHR47514">
    <property type="entry name" value="TRANSKETOLASE N-TERMINAL SECTION-RELATED"/>
    <property type="match status" value="1"/>
</dbReference>
<protein>
    <submittedName>
        <fullName evidence="2">Transketolase</fullName>
    </submittedName>
</protein>
<dbReference type="PANTHER" id="PTHR47514:SF2">
    <property type="entry name" value="TRANSKETOLASE"/>
    <property type="match status" value="1"/>
</dbReference>
<dbReference type="Pfam" id="PF00456">
    <property type="entry name" value="Transketolase_N"/>
    <property type="match status" value="1"/>
</dbReference>
<sequence>MENYLKLKSDFVFCETLKIHQIAPGTRIASSLSCIEILVSLYYGKLIIFDPENVYSDKRDRVIISKGHGSICLYPILADNGFFKLDELKNVGKDGSFLGTIPDPIIPGYETINGSLGHGLGVATGVSLAMKKNNVNNNAIVLCGDGELYEGSNWEAIMFAAHHCLDNITLIVDFNKASMLDFNKNIIDLTPLEDKFSVFGWNTYYIENGHNVNEVYNSLKDIIPLRSKKPKVVIVNTIKGNKIKKLLNNPLSHILSLNSEEIDVILSDENTRKINE</sequence>
<proteinExistence type="predicted"/>
<dbReference type="Proteomes" id="UP000287237">
    <property type="component" value="Unassembled WGS sequence"/>
</dbReference>
<name>A0A431FQ54_CAMJU</name>
<dbReference type="AlphaFoldDB" id="A0A431FQ54"/>
<gene>
    <name evidence="2" type="ORF">C3H42_04520</name>
</gene>
<feature type="domain" description="Transketolase N-terminal" evidence="1">
    <location>
        <begin position="31"/>
        <end position="263"/>
    </location>
</feature>
<dbReference type="SUPFAM" id="SSF52518">
    <property type="entry name" value="Thiamin diphosphate-binding fold (THDP-binding)"/>
    <property type="match status" value="1"/>
</dbReference>
<dbReference type="Gene3D" id="3.40.50.970">
    <property type="match status" value="1"/>
</dbReference>
<dbReference type="RefSeq" id="WP_126229015.1">
    <property type="nucleotide sequence ID" value="NZ_PRBM01000003.1"/>
</dbReference>
<dbReference type="EMBL" id="PRCK01000003">
    <property type="protein sequence ID" value="RTJ95720.1"/>
    <property type="molecule type" value="Genomic_DNA"/>
</dbReference>
<reference evidence="2 3" key="1">
    <citation type="journal article" date="2019" name="Appl. Environ. Microbiol.">
        <title>Population genetics and characterization of Campylobacter jejuni isolates in western jackdaws and game birds in Finland.</title>
        <authorList>
            <person name="Kovanen S."/>
            <person name="Rossi M."/>
            <person name="Pohja-Mykra M."/>
            <person name="Nieminen T."/>
            <person name="Raunio-Saarnisto M."/>
            <person name="Sauvala M."/>
            <person name="Fredriksson-Ahomaa M."/>
            <person name="Hanninen M.L."/>
            <person name="Kivisto R."/>
        </authorList>
    </citation>
    <scope>NUCLEOTIDE SEQUENCE [LARGE SCALE GENOMIC DNA]</scope>
    <source>
        <strain evidence="2 3">CB296</strain>
    </source>
</reference>
<dbReference type="InterPro" id="IPR005474">
    <property type="entry name" value="Transketolase_N"/>
</dbReference>